<name>A0ABZ3J8C5_SPOA4</name>
<dbReference type="EMBL" id="CP155571">
    <property type="protein sequence ID" value="XFO74647.1"/>
    <property type="molecule type" value="Genomic_DNA"/>
</dbReference>
<reference evidence="1" key="1">
    <citation type="submission" date="2024-05" db="EMBL/GenBank/DDBJ databases">
        <title>Isolation and characterization of Sporomusa carbonis sp. nov., a carboxydotrophic hydrogenogen in the genus of Sporomusa isolated from a charcoal burning pile.</title>
        <authorList>
            <person name="Boeer T."/>
            <person name="Rosenbaum F."/>
            <person name="Eysell L."/>
            <person name="Mueller V."/>
            <person name="Daniel R."/>
            <person name="Poehlein A."/>
        </authorList>
    </citation>
    <scope>NUCLEOTIDE SEQUENCE [LARGE SCALE GENOMIC DNA]</scope>
    <source>
        <strain evidence="1">DSM 3132</strain>
    </source>
</reference>
<evidence type="ECO:0000313" key="1">
    <source>
        <dbReference type="EMBL" id="XFO74647.1"/>
    </source>
</evidence>
<proteinExistence type="predicted"/>
<sequence>MQQNDYPELQHFSSELSTEIKQYAIDTAFRLSRYIFTRRRGRQQFGYCTHCRQEFPTTGLRHNGSAICPKCQSQCFVKASGIGRKRLIDEAYFVYYEKSRLNPDVVVARGIYAVRDYSGDYRTVETQYMIRAWYVFEPGRSVMLHQYGFYSQAKNMYQCAIERRKSVFSLGIQYSANHRDAFIGHCRDSIAKAVQGTSFRYSTWESYECEADDMVKFFSLYAKYPCIEYLTKLGFEDLVIAKLEGYNTFGAINWREKSIFKVLRLTKKDLKEIRKENIELSPIILRLIQIANKDRSKLTLAEIVEFAKKYTCYFHDLIKILKYTSLKKADAYIVKQFSRKNADANGRKHWYQEQSIILTWRDYIADCRRLEMDLTCEQVLFPGSLYQAHQNTLAQVKIQGDLLLDKKIAKRVPGLAARYSFEFAGLFLRPAASTKELIAEGAALHHCVGTYGARYANGQAGIFVVRKASNPDKPFYTMEIREDKIIQCRGNNNCSANDAVSWFIEEFEKEKLKKKAAASA</sequence>
<evidence type="ECO:0000313" key="2">
    <source>
        <dbReference type="Proteomes" id="UP000216052"/>
    </source>
</evidence>
<dbReference type="Pfam" id="PF14284">
    <property type="entry name" value="PcfJ"/>
    <property type="match status" value="1"/>
</dbReference>
<organism evidence="1 2">
    <name type="scientific">Sporomusa acidovorans (strain ATCC 49682 / DSM 3132 / Mol)</name>
    <dbReference type="NCBI Taxonomy" id="1123286"/>
    <lineage>
        <taxon>Bacteria</taxon>
        <taxon>Bacillati</taxon>
        <taxon>Bacillota</taxon>
        <taxon>Negativicutes</taxon>
        <taxon>Selenomonadales</taxon>
        <taxon>Sporomusaceae</taxon>
        <taxon>Sporomusa</taxon>
    </lineage>
</organism>
<dbReference type="InterPro" id="IPR025586">
    <property type="entry name" value="PcfJ"/>
</dbReference>
<accession>A0ABZ3J8C5</accession>
<protein>
    <recommendedName>
        <fullName evidence="3">PcfJ-like protein</fullName>
    </recommendedName>
</protein>
<gene>
    <name evidence="1" type="ORF">SPACI_047570</name>
</gene>
<dbReference type="Proteomes" id="UP000216052">
    <property type="component" value="Chromosome"/>
</dbReference>
<keyword evidence="2" id="KW-1185">Reference proteome</keyword>
<dbReference type="RefSeq" id="WP_093793256.1">
    <property type="nucleotide sequence ID" value="NZ_CP155571.1"/>
</dbReference>
<evidence type="ECO:0008006" key="3">
    <source>
        <dbReference type="Google" id="ProtNLM"/>
    </source>
</evidence>